<dbReference type="InterPro" id="IPR014729">
    <property type="entry name" value="Rossmann-like_a/b/a_fold"/>
</dbReference>
<dbReference type="Proteomes" id="UP001301769">
    <property type="component" value="Unassembled WGS sequence"/>
</dbReference>
<dbReference type="InterPro" id="IPR002305">
    <property type="entry name" value="aa-tRNA-synth_Ic"/>
</dbReference>
<dbReference type="EMBL" id="MU858060">
    <property type="protein sequence ID" value="KAK4217329.1"/>
    <property type="molecule type" value="Genomic_DNA"/>
</dbReference>
<dbReference type="GO" id="GO:0070183">
    <property type="term" value="P:mitochondrial tryptophanyl-tRNA aminoacylation"/>
    <property type="evidence" value="ECO:0007669"/>
    <property type="project" value="TreeGrafter"/>
</dbReference>
<feature type="region of interest" description="Disordered" evidence="17">
    <location>
        <begin position="66"/>
        <end position="119"/>
    </location>
</feature>
<evidence type="ECO:0000256" key="15">
    <source>
        <dbReference type="ARBA" id="ARBA00069760"/>
    </source>
</evidence>
<evidence type="ECO:0000256" key="11">
    <source>
        <dbReference type="ARBA" id="ARBA00023274"/>
    </source>
</evidence>
<dbReference type="SUPFAM" id="SSF54999">
    <property type="entry name" value="Ribosomal protein S10"/>
    <property type="match status" value="1"/>
</dbReference>
<dbReference type="Gene3D" id="3.40.50.620">
    <property type="entry name" value="HUPs"/>
    <property type="match status" value="1"/>
</dbReference>
<dbReference type="EC" id="6.1.1.2" evidence="4"/>
<evidence type="ECO:0000256" key="6">
    <source>
        <dbReference type="ARBA" id="ARBA00022741"/>
    </source>
</evidence>
<evidence type="ECO:0000256" key="7">
    <source>
        <dbReference type="ARBA" id="ARBA00022840"/>
    </source>
</evidence>
<reference evidence="19" key="1">
    <citation type="journal article" date="2023" name="Mol. Phylogenet. Evol.">
        <title>Genome-scale phylogeny and comparative genomics of the fungal order Sordariales.</title>
        <authorList>
            <person name="Hensen N."/>
            <person name="Bonometti L."/>
            <person name="Westerberg I."/>
            <person name="Brannstrom I.O."/>
            <person name="Guillou S."/>
            <person name="Cros-Aarteil S."/>
            <person name="Calhoun S."/>
            <person name="Haridas S."/>
            <person name="Kuo A."/>
            <person name="Mondo S."/>
            <person name="Pangilinan J."/>
            <person name="Riley R."/>
            <person name="LaButti K."/>
            <person name="Andreopoulos B."/>
            <person name="Lipzen A."/>
            <person name="Chen C."/>
            <person name="Yan M."/>
            <person name="Daum C."/>
            <person name="Ng V."/>
            <person name="Clum A."/>
            <person name="Steindorff A."/>
            <person name="Ohm R.A."/>
            <person name="Martin F."/>
            <person name="Silar P."/>
            <person name="Natvig D.O."/>
            <person name="Lalanne C."/>
            <person name="Gautier V."/>
            <person name="Ament-Velasquez S.L."/>
            <person name="Kruys A."/>
            <person name="Hutchinson M.I."/>
            <person name="Powell A.J."/>
            <person name="Barry K."/>
            <person name="Miller A.N."/>
            <person name="Grigoriev I.V."/>
            <person name="Debuchy R."/>
            <person name="Gladieux P."/>
            <person name="Hiltunen Thoren M."/>
            <person name="Johannesson H."/>
        </authorList>
    </citation>
    <scope>NUCLEOTIDE SEQUENCE</scope>
    <source>
        <strain evidence="19">PSN293</strain>
    </source>
</reference>
<feature type="compositionally biased region" description="Basic and acidic residues" evidence="17">
    <location>
        <begin position="83"/>
        <end position="95"/>
    </location>
</feature>
<keyword evidence="20" id="KW-1185">Reference proteome</keyword>
<dbReference type="GO" id="GO:0005840">
    <property type="term" value="C:ribosome"/>
    <property type="evidence" value="ECO:0007669"/>
    <property type="project" value="UniProtKB-KW"/>
</dbReference>
<proteinExistence type="inferred from homology"/>
<dbReference type="GO" id="GO:0004830">
    <property type="term" value="F:tryptophan-tRNA ligase activity"/>
    <property type="evidence" value="ECO:0007669"/>
    <property type="project" value="UniProtKB-EC"/>
</dbReference>
<keyword evidence="10" id="KW-0030">Aminoacyl-tRNA synthetase</keyword>
<dbReference type="HAMAP" id="MF_00508">
    <property type="entry name" value="Ribosomal_uS10"/>
    <property type="match status" value="1"/>
</dbReference>
<keyword evidence="11" id="KW-0687">Ribonucleoprotein</keyword>
<evidence type="ECO:0000256" key="17">
    <source>
        <dbReference type="SAM" id="MobiDB-lite"/>
    </source>
</evidence>
<evidence type="ECO:0000256" key="5">
    <source>
        <dbReference type="ARBA" id="ARBA00022598"/>
    </source>
</evidence>
<keyword evidence="8" id="KW-0648">Protein biosynthesis</keyword>
<evidence type="ECO:0000256" key="9">
    <source>
        <dbReference type="ARBA" id="ARBA00022980"/>
    </source>
</evidence>
<sequence length="687" mass="76690">MNAPPLIRPLRSVLQGRLFASRSTPILFRPSTQMRTNSSLIDNYDDYDAVLEGALKASAEKMAAAAEPEPTDVAAQVVQPAPKKAESSKKAEGSKKAKGSKISIGQHVPEGKLNPSYHGPRMPRSLELLYLEPLRREAEFGVPSCDLQLRSYSVPNLEFFCDFALRAAYYLKLPAYGPIPLPRLTKRWTVPRSVFVHKKSQENFERITLRRLIQIRDGNPESVQLWLAFLQKHAYFGVGMKANVWEFSGLDVAAKMDESAKELNEVLKDKWQLLGQHKSQKLDEKFKTLEAVQEFLAEQRVLAINGPAASTPTTPSHETDTPQPPKVIFSGIQPTGIPHLGNYLGALQQWKRMQDEASPDTRLIFCIVDLHAITVRRDRGLLAQYKKEMLAAILAVGIDPERSTIFYQSSVPAHSELQWILSCTASMGYLSRMTQWKSKMSMAEDQELMDKKVLRKLKHGLFSYPILQAADILVHRATHVPVGKDQSQHLEFARECVTNFNAAYGGKHLVYPETILSPQKRVMSLRDPHKKMSKSDPDPSSRILLTDTPSETTTKINRAITDTIPHISYDPDSRPGVSNLLSLLSHFADASQTPQDVVDMINSFDEVTSASEGTRNAAAMKYLKGKLAGRINDELGGVRERYAAIMGRTERDGGEYLREVVEFGGKKARESAEGTMEIVRAAVELGI</sequence>
<keyword evidence="6" id="KW-0547">Nucleotide-binding</keyword>
<keyword evidence="5 19" id="KW-0436">Ligase</keyword>
<evidence type="ECO:0000256" key="3">
    <source>
        <dbReference type="ARBA" id="ARBA00007102"/>
    </source>
</evidence>
<dbReference type="InterPro" id="IPR001412">
    <property type="entry name" value="aa-tRNA-synth_I_CS"/>
</dbReference>
<comment type="caution">
    <text evidence="19">The sequence shown here is derived from an EMBL/GenBank/DDBJ whole genome shotgun (WGS) entry which is preliminary data.</text>
</comment>
<dbReference type="FunFam" id="3.30.70.600:FF:000003">
    <property type="entry name" value="30S ribosomal protein S10"/>
    <property type="match status" value="1"/>
</dbReference>
<evidence type="ECO:0000256" key="12">
    <source>
        <dbReference type="ARBA" id="ARBA00030268"/>
    </source>
</evidence>
<evidence type="ECO:0000256" key="8">
    <source>
        <dbReference type="ARBA" id="ARBA00022917"/>
    </source>
</evidence>
<dbReference type="InterPro" id="IPR050203">
    <property type="entry name" value="Trp-tRNA_synthetase"/>
</dbReference>
<evidence type="ECO:0000256" key="16">
    <source>
        <dbReference type="ARBA" id="ARBA00078476"/>
    </source>
</evidence>
<dbReference type="NCBIfam" id="TIGR00233">
    <property type="entry name" value="trpS"/>
    <property type="match status" value="1"/>
</dbReference>
<reference evidence="19" key="2">
    <citation type="submission" date="2023-05" db="EMBL/GenBank/DDBJ databases">
        <authorList>
            <consortium name="Lawrence Berkeley National Laboratory"/>
            <person name="Steindorff A."/>
            <person name="Hensen N."/>
            <person name="Bonometti L."/>
            <person name="Westerberg I."/>
            <person name="Brannstrom I.O."/>
            <person name="Guillou S."/>
            <person name="Cros-Aarteil S."/>
            <person name="Calhoun S."/>
            <person name="Haridas S."/>
            <person name="Kuo A."/>
            <person name="Mondo S."/>
            <person name="Pangilinan J."/>
            <person name="Riley R."/>
            <person name="Labutti K."/>
            <person name="Andreopoulos B."/>
            <person name="Lipzen A."/>
            <person name="Chen C."/>
            <person name="Yanf M."/>
            <person name="Daum C."/>
            <person name="Ng V."/>
            <person name="Clum A."/>
            <person name="Ohm R."/>
            <person name="Martin F."/>
            <person name="Silar P."/>
            <person name="Natvig D."/>
            <person name="Lalanne C."/>
            <person name="Gautier V."/>
            <person name="Ament-Velasquez S.L."/>
            <person name="Kruys A."/>
            <person name="Hutchinson M.I."/>
            <person name="Powell A.J."/>
            <person name="Barry K."/>
            <person name="Miller A.N."/>
            <person name="Grigoriev I.V."/>
            <person name="Debuchy R."/>
            <person name="Gladieux P."/>
            <person name="Thoren M.H."/>
            <person name="Johannesson H."/>
        </authorList>
    </citation>
    <scope>NUCLEOTIDE SEQUENCE</scope>
    <source>
        <strain evidence="19">PSN293</strain>
    </source>
</reference>
<gene>
    <name evidence="19" type="ORF">QBC37DRAFT_470740</name>
</gene>
<dbReference type="PANTHER" id="PTHR43766">
    <property type="entry name" value="TRYPTOPHAN--TRNA LIGASE, MITOCHONDRIAL"/>
    <property type="match status" value="1"/>
</dbReference>
<dbReference type="PANTHER" id="PTHR43766:SF1">
    <property type="entry name" value="TRYPTOPHAN--TRNA LIGASE, MITOCHONDRIAL"/>
    <property type="match status" value="1"/>
</dbReference>
<organism evidence="19 20">
    <name type="scientific">Rhypophila decipiens</name>
    <dbReference type="NCBI Taxonomy" id="261697"/>
    <lineage>
        <taxon>Eukaryota</taxon>
        <taxon>Fungi</taxon>
        <taxon>Dikarya</taxon>
        <taxon>Ascomycota</taxon>
        <taxon>Pezizomycotina</taxon>
        <taxon>Sordariomycetes</taxon>
        <taxon>Sordariomycetidae</taxon>
        <taxon>Sordariales</taxon>
        <taxon>Naviculisporaceae</taxon>
        <taxon>Rhypophila</taxon>
    </lineage>
</organism>
<dbReference type="GO" id="GO:0005524">
    <property type="term" value="F:ATP binding"/>
    <property type="evidence" value="ECO:0007669"/>
    <property type="project" value="UniProtKB-KW"/>
</dbReference>
<dbReference type="FunFam" id="1.10.240.10:FF:000002">
    <property type="entry name" value="Tryptophan--tRNA ligase"/>
    <property type="match status" value="1"/>
</dbReference>
<evidence type="ECO:0000256" key="2">
    <source>
        <dbReference type="ARBA" id="ARBA00005594"/>
    </source>
</evidence>
<dbReference type="GO" id="GO:1990904">
    <property type="term" value="C:ribonucleoprotein complex"/>
    <property type="evidence" value="ECO:0007669"/>
    <property type="project" value="UniProtKB-KW"/>
</dbReference>
<evidence type="ECO:0000256" key="1">
    <source>
        <dbReference type="ARBA" id="ARBA00004305"/>
    </source>
</evidence>
<dbReference type="SMART" id="SM01403">
    <property type="entry name" value="Ribosomal_S10"/>
    <property type="match status" value="1"/>
</dbReference>
<keyword evidence="7" id="KW-0067">ATP-binding</keyword>
<dbReference type="GO" id="GO:0005759">
    <property type="term" value="C:mitochondrial matrix"/>
    <property type="evidence" value="ECO:0007669"/>
    <property type="project" value="UniProtKB-SubCell"/>
</dbReference>
<dbReference type="Pfam" id="PF00579">
    <property type="entry name" value="tRNA-synt_1b"/>
    <property type="match status" value="1"/>
</dbReference>
<dbReference type="GO" id="GO:0003735">
    <property type="term" value="F:structural constituent of ribosome"/>
    <property type="evidence" value="ECO:0007669"/>
    <property type="project" value="InterPro"/>
</dbReference>
<dbReference type="Pfam" id="PF00338">
    <property type="entry name" value="Ribosomal_S10"/>
    <property type="match status" value="1"/>
</dbReference>
<dbReference type="InterPro" id="IPR036838">
    <property type="entry name" value="Ribosomal_uS10_dom_sf"/>
</dbReference>
<evidence type="ECO:0000256" key="14">
    <source>
        <dbReference type="ARBA" id="ARBA00042916"/>
    </source>
</evidence>
<dbReference type="Gene3D" id="1.10.240.10">
    <property type="entry name" value="Tyrosyl-Transfer RNA Synthetase"/>
    <property type="match status" value="1"/>
</dbReference>
<evidence type="ECO:0000256" key="10">
    <source>
        <dbReference type="ARBA" id="ARBA00023146"/>
    </source>
</evidence>
<protein>
    <recommendedName>
        <fullName evidence="13">Small ribosomal subunit protein uS10m</fullName>
        <ecNumber evidence="4">6.1.1.2</ecNumber>
    </recommendedName>
    <alternativeName>
        <fullName evidence="14">37S ribosomal protein S10, mitochondrial</fullName>
    </alternativeName>
    <alternativeName>
        <fullName evidence="16">Mitochondrial ribosomal small subunit protein 10</fullName>
    </alternativeName>
    <alternativeName>
        <fullName evidence="15">Tryptophan--tRNA ligase, mitochondrial</fullName>
    </alternativeName>
    <alternativeName>
        <fullName evidence="12">Tryptophanyl-tRNA synthetase</fullName>
    </alternativeName>
</protein>
<dbReference type="CDD" id="cd00806">
    <property type="entry name" value="TrpRS_core"/>
    <property type="match status" value="1"/>
</dbReference>
<comment type="subcellular location">
    <subcellularLocation>
        <location evidence="1">Mitochondrion matrix</location>
    </subcellularLocation>
</comment>
<evidence type="ECO:0000256" key="4">
    <source>
        <dbReference type="ARBA" id="ARBA00013161"/>
    </source>
</evidence>
<dbReference type="Gene3D" id="3.30.70.600">
    <property type="entry name" value="Ribosomal protein S10 domain"/>
    <property type="match status" value="1"/>
</dbReference>
<evidence type="ECO:0000256" key="13">
    <source>
        <dbReference type="ARBA" id="ARBA00035261"/>
    </source>
</evidence>
<feature type="domain" description="Small ribosomal subunit protein uS10" evidence="18">
    <location>
        <begin position="146"/>
        <end position="243"/>
    </location>
</feature>
<dbReference type="FunFam" id="3.40.50.620:FF:000082">
    <property type="entry name" value="MSW1p Mitochondrial tryptophanyl-tRNA synthetase"/>
    <property type="match status" value="1"/>
</dbReference>
<accession>A0AAN7BB70</accession>
<dbReference type="InterPro" id="IPR001848">
    <property type="entry name" value="Ribosomal_uS10"/>
</dbReference>
<dbReference type="SUPFAM" id="SSF52374">
    <property type="entry name" value="Nucleotidylyl transferase"/>
    <property type="match status" value="1"/>
</dbReference>
<dbReference type="InterPro" id="IPR027486">
    <property type="entry name" value="Ribosomal_uS10_dom"/>
</dbReference>
<name>A0AAN7BB70_9PEZI</name>
<dbReference type="AlphaFoldDB" id="A0AAN7BB70"/>
<comment type="similarity">
    <text evidence="2">Belongs to the class-I aminoacyl-tRNA synthetase family.</text>
</comment>
<comment type="similarity">
    <text evidence="3">Belongs to the universal ribosomal protein uS10 family.</text>
</comment>
<evidence type="ECO:0000259" key="18">
    <source>
        <dbReference type="SMART" id="SM01403"/>
    </source>
</evidence>
<keyword evidence="9" id="KW-0689">Ribosomal protein</keyword>
<dbReference type="PRINTS" id="PR01039">
    <property type="entry name" value="TRNASYNTHTRP"/>
</dbReference>
<evidence type="ECO:0000313" key="19">
    <source>
        <dbReference type="EMBL" id="KAK4217329.1"/>
    </source>
</evidence>
<dbReference type="PROSITE" id="PS00178">
    <property type="entry name" value="AA_TRNA_LIGASE_I"/>
    <property type="match status" value="1"/>
</dbReference>
<dbReference type="InterPro" id="IPR002306">
    <property type="entry name" value="Trp-tRNA-ligase"/>
</dbReference>
<evidence type="ECO:0000313" key="20">
    <source>
        <dbReference type="Proteomes" id="UP001301769"/>
    </source>
</evidence>